<gene>
    <name evidence="1" type="primary">Contig12007.g12850</name>
    <name evidence="1" type="ORF">STYLEM_15147</name>
</gene>
<reference evidence="1 2" key="1">
    <citation type="submission" date="2014-06" db="EMBL/GenBank/DDBJ databases">
        <authorList>
            <person name="Swart Estienne"/>
        </authorList>
    </citation>
    <scope>NUCLEOTIDE SEQUENCE [LARGE SCALE GENOMIC DNA]</scope>
    <source>
        <strain evidence="1 2">130c</strain>
    </source>
</reference>
<evidence type="ECO:0000313" key="1">
    <source>
        <dbReference type="EMBL" id="CDW86056.1"/>
    </source>
</evidence>
<evidence type="ECO:0000313" key="2">
    <source>
        <dbReference type="Proteomes" id="UP000039865"/>
    </source>
</evidence>
<sequence length="106" mass="12440">MIFSAFDSHEQYGYFFFLTKSKNELEILILYNGGREQNSILLQEWYSDDIYDVAFSYDGKNIIFGGDVLSGIQIFNRLHWYDFSYIIDIDRSGRLALLGLVSDHYL</sequence>
<accession>A0A078AVH1</accession>
<keyword evidence="2" id="KW-1185">Reference proteome</keyword>
<dbReference type="AlphaFoldDB" id="A0A078AVH1"/>
<organism evidence="1 2">
    <name type="scientific">Stylonychia lemnae</name>
    <name type="common">Ciliate</name>
    <dbReference type="NCBI Taxonomy" id="5949"/>
    <lineage>
        <taxon>Eukaryota</taxon>
        <taxon>Sar</taxon>
        <taxon>Alveolata</taxon>
        <taxon>Ciliophora</taxon>
        <taxon>Intramacronucleata</taxon>
        <taxon>Spirotrichea</taxon>
        <taxon>Stichotrichia</taxon>
        <taxon>Sporadotrichida</taxon>
        <taxon>Oxytrichidae</taxon>
        <taxon>Stylonychinae</taxon>
        <taxon>Stylonychia</taxon>
    </lineage>
</organism>
<proteinExistence type="predicted"/>
<dbReference type="InParanoid" id="A0A078AVH1"/>
<dbReference type="EMBL" id="CCKQ01014301">
    <property type="protein sequence ID" value="CDW86056.1"/>
    <property type="molecule type" value="Genomic_DNA"/>
</dbReference>
<dbReference type="Proteomes" id="UP000039865">
    <property type="component" value="Unassembled WGS sequence"/>
</dbReference>
<name>A0A078AVH1_STYLE</name>
<protein>
    <submittedName>
        <fullName evidence="1">Uncharacterized protein</fullName>
    </submittedName>
</protein>